<dbReference type="OrthoDB" id="2758521at2759"/>
<dbReference type="Proteomes" id="UP000799118">
    <property type="component" value="Unassembled WGS sequence"/>
</dbReference>
<protein>
    <submittedName>
        <fullName evidence="1">Uncharacterized protein</fullName>
    </submittedName>
</protein>
<gene>
    <name evidence="1" type="ORF">BT96DRAFT_943010</name>
</gene>
<sequence length="155" mass="17316">MYPFTELAQTEFRYIDDRYGDSVSGRAQGSICTGCAIRLDAKRAYRGSVSTYDANNYPRAVQFNFTGTSLDVFCVIPNLSNNTVTTTYNLTFNLDTRLFCKHSNTRYTFSVLSLSSLASVHHTFTMLMATGENSSNTLQFDYDSELVISPLTSEA</sequence>
<evidence type="ECO:0000313" key="1">
    <source>
        <dbReference type="EMBL" id="KAE9394637.1"/>
    </source>
</evidence>
<accession>A0A6A4HBM5</accession>
<proteinExistence type="predicted"/>
<evidence type="ECO:0000313" key="2">
    <source>
        <dbReference type="Proteomes" id="UP000799118"/>
    </source>
</evidence>
<reference evidence="1" key="1">
    <citation type="journal article" date="2019" name="Environ. Microbiol.">
        <title>Fungal ecological strategies reflected in gene transcription - a case study of two litter decomposers.</title>
        <authorList>
            <person name="Barbi F."/>
            <person name="Kohler A."/>
            <person name="Barry K."/>
            <person name="Baskaran P."/>
            <person name="Daum C."/>
            <person name="Fauchery L."/>
            <person name="Ihrmark K."/>
            <person name="Kuo A."/>
            <person name="LaButti K."/>
            <person name="Lipzen A."/>
            <person name="Morin E."/>
            <person name="Grigoriev I.V."/>
            <person name="Henrissat B."/>
            <person name="Lindahl B."/>
            <person name="Martin F."/>
        </authorList>
    </citation>
    <scope>NUCLEOTIDE SEQUENCE</scope>
    <source>
        <strain evidence="1">JB14</strain>
    </source>
</reference>
<organism evidence="1 2">
    <name type="scientific">Gymnopus androsaceus JB14</name>
    <dbReference type="NCBI Taxonomy" id="1447944"/>
    <lineage>
        <taxon>Eukaryota</taxon>
        <taxon>Fungi</taxon>
        <taxon>Dikarya</taxon>
        <taxon>Basidiomycota</taxon>
        <taxon>Agaricomycotina</taxon>
        <taxon>Agaricomycetes</taxon>
        <taxon>Agaricomycetidae</taxon>
        <taxon>Agaricales</taxon>
        <taxon>Marasmiineae</taxon>
        <taxon>Omphalotaceae</taxon>
        <taxon>Gymnopus</taxon>
    </lineage>
</organism>
<dbReference type="AlphaFoldDB" id="A0A6A4HBM5"/>
<dbReference type="EMBL" id="ML769546">
    <property type="protein sequence ID" value="KAE9394637.1"/>
    <property type="molecule type" value="Genomic_DNA"/>
</dbReference>
<name>A0A6A4HBM5_9AGAR</name>
<keyword evidence="2" id="KW-1185">Reference proteome</keyword>